<protein>
    <recommendedName>
        <fullName evidence="1">Glycosyl transferase family 1 domain-containing protein</fullName>
    </recommendedName>
</protein>
<evidence type="ECO:0000313" key="2">
    <source>
        <dbReference type="EMBL" id="SVE22653.1"/>
    </source>
</evidence>
<feature type="domain" description="Glycosyl transferase family 1" evidence="1">
    <location>
        <begin position="111"/>
        <end position="223"/>
    </location>
</feature>
<organism evidence="2">
    <name type="scientific">marine metagenome</name>
    <dbReference type="NCBI Taxonomy" id="408172"/>
    <lineage>
        <taxon>unclassified sequences</taxon>
        <taxon>metagenomes</taxon>
        <taxon>ecological metagenomes</taxon>
    </lineage>
</organism>
<dbReference type="InterPro" id="IPR001296">
    <property type="entry name" value="Glyco_trans_1"/>
</dbReference>
<accession>A0A383BS70</accession>
<feature type="non-terminal residue" evidence="2">
    <location>
        <position position="223"/>
    </location>
</feature>
<dbReference type="EMBL" id="UINC01202714">
    <property type="protein sequence ID" value="SVE22653.1"/>
    <property type="molecule type" value="Genomic_DNA"/>
</dbReference>
<sequence length="223" mass="25539">MKPDVVIASDLYSMVPIAQNKKQLQSKIIYDSREIYTQLAGLINKPIIQKLWSWYEKQYISKINCVLANAEIDQTYLNTLYPDVRIEVIKNLPGQSFLQSNKINLKELLCLNEQQKIFIYQGKFHNGRGIRFAIKCISSLKETVLVLIGDGPMKTQYIDCAKKYNMEDRVFFIDSVPYEELANFSNSAYIGLSLIQPISKSYENALPNKLFEYAVSGLPVICS</sequence>
<dbReference type="Gene3D" id="3.40.50.2000">
    <property type="entry name" value="Glycogen Phosphorylase B"/>
    <property type="match status" value="2"/>
</dbReference>
<name>A0A383BS70_9ZZZZ</name>
<proteinExistence type="predicted"/>
<reference evidence="2" key="1">
    <citation type="submission" date="2018-05" db="EMBL/GenBank/DDBJ databases">
        <authorList>
            <person name="Lanie J.A."/>
            <person name="Ng W.-L."/>
            <person name="Kazmierczak K.M."/>
            <person name="Andrzejewski T.M."/>
            <person name="Davidsen T.M."/>
            <person name="Wayne K.J."/>
            <person name="Tettelin H."/>
            <person name="Glass J.I."/>
            <person name="Rusch D."/>
            <person name="Podicherti R."/>
            <person name="Tsui H.-C.T."/>
            <person name="Winkler M.E."/>
        </authorList>
    </citation>
    <scope>NUCLEOTIDE SEQUENCE</scope>
</reference>
<evidence type="ECO:0000259" key="1">
    <source>
        <dbReference type="Pfam" id="PF00534"/>
    </source>
</evidence>
<dbReference type="SUPFAM" id="SSF53756">
    <property type="entry name" value="UDP-Glycosyltransferase/glycogen phosphorylase"/>
    <property type="match status" value="1"/>
</dbReference>
<dbReference type="AlphaFoldDB" id="A0A383BS70"/>
<dbReference type="GO" id="GO:0016757">
    <property type="term" value="F:glycosyltransferase activity"/>
    <property type="evidence" value="ECO:0007669"/>
    <property type="project" value="InterPro"/>
</dbReference>
<dbReference type="Pfam" id="PF00534">
    <property type="entry name" value="Glycos_transf_1"/>
    <property type="match status" value="1"/>
</dbReference>
<gene>
    <name evidence="2" type="ORF">METZ01_LOCUS475507</name>
</gene>